<accession>A0AAW2HPL7</accession>
<dbReference type="EMBL" id="JARGDH010000004">
    <property type="protein sequence ID" value="KAL0271406.1"/>
    <property type="molecule type" value="Genomic_DNA"/>
</dbReference>
<evidence type="ECO:0000313" key="2">
    <source>
        <dbReference type="EMBL" id="KAL0271406.1"/>
    </source>
</evidence>
<comment type="caution">
    <text evidence="2">The sequence shown here is derived from an EMBL/GenBank/DDBJ whole genome shotgun (WGS) entry which is preliminary data.</text>
</comment>
<feature type="compositionally biased region" description="Polar residues" evidence="1">
    <location>
        <begin position="168"/>
        <end position="183"/>
    </location>
</feature>
<gene>
    <name evidence="2" type="ORF">PYX00_008510</name>
</gene>
<dbReference type="AlphaFoldDB" id="A0AAW2HPL7"/>
<name>A0AAW2HPL7_9NEOP</name>
<protein>
    <submittedName>
        <fullName evidence="2">Uncharacterized protein</fullName>
    </submittedName>
</protein>
<reference evidence="2" key="1">
    <citation type="journal article" date="2024" name="Gigascience">
        <title>Chromosome-level genome of the poultry shaft louse Menopon gallinae provides insight into the host-switching and adaptive evolution of parasitic lice.</title>
        <authorList>
            <person name="Xu Y."/>
            <person name="Ma L."/>
            <person name="Liu S."/>
            <person name="Liang Y."/>
            <person name="Liu Q."/>
            <person name="He Z."/>
            <person name="Tian L."/>
            <person name="Duan Y."/>
            <person name="Cai W."/>
            <person name="Li H."/>
            <person name="Song F."/>
        </authorList>
    </citation>
    <scope>NUCLEOTIDE SEQUENCE</scope>
    <source>
        <strain evidence="2">Cailab_2023a</strain>
    </source>
</reference>
<organism evidence="2">
    <name type="scientific">Menopon gallinae</name>
    <name type="common">poultry shaft louse</name>
    <dbReference type="NCBI Taxonomy" id="328185"/>
    <lineage>
        <taxon>Eukaryota</taxon>
        <taxon>Metazoa</taxon>
        <taxon>Ecdysozoa</taxon>
        <taxon>Arthropoda</taxon>
        <taxon>Hexapoda</taxon>
        <taxon>Insecta</taxon>
        <taxon>Pterygota</taxon>
        <taxon>Neoptera</taxon>
        <taxon>Paraneoptera</taxon>
        <taxon>Psocodea</taxon>
        <taxon>Troctomorpha</taxon>
        <taxon>Phthiraptera</taxon>
        <taxon>Amblycera</taxon>
        <taxon>Menoponidae</taxon>
        <taxon>Menopon</taxon>
    </lineage>
</organism>
<sequence>MSSFLMNPSSAYSHHSVVVDPKFPPTEEYSQGNYISSAVSAPDYFGNHQQYGLSGYGGYETPSTQQAPPALQTGGMQGLCGIQQQSLKSELHLLQSKNEVKCEINTYNPNQYSIKSDVTNMQTEVLNHSLSNIKMDMQSAGSPLRHNDDDTRSSPVGHHVSQDALGRNSPSKRNSPLQRHNLR</sequence>
<feature type="region of interest" description="Disordered" evidence="1">
    <location>
        <begin position="139"/>
        <end position="183"/>
    </location>
</feature>
<evidence type="ECO:0000256" key="1">
    <source>
        <dbReference type="SAM" id="MobiDB-lite"/>
    </source>
</evidence>
<proteinExistence type="predicted"/>